<keyword evidence="8" id="KW-0560">Oxidoreductase</keyword>
<accession>A0A382V0Q9</accession>
<dbReference type="InterPro" id="IPR018517">
    <property type="entry name" value="tRNA_hU_synthase_CS"/>
</dbReference>
<reference evidence="10" key="1">
    <citation type="submission" date="2018-05" db="EMBL/GenBank/DDBJ databases">
        <authorList>
            <person name="Lanie J.A."/>
            <person name="Ng W.-L."/>
            <person name="Kazmierczak K.M."/>
            <person name="Andrzejewski T.M."/>
            <person name="Davidsen T.M."/>
            <person name="Wayne K.J."/>
            <person name="Tettelin H."/>
            <person name="Glass J.I."/>
            <person name="Rusch D."/>
            <person name="Podicherti R."/>
            <person name="Tsui H.-C.T."/>
            <person name="Winkler M.E."/>
        </authorList>
    </citation>
    <scope>NUCLEOTIDE SEQUENCE</scope>
</reference>
<evidence type="ECO:0000256" key="8">
    <source>
        <dbReference type="ARBA" id="ARBA00023002"/>
    </source>
</evidence>
<keyword evidence="4" id="KW-0288">FMN</keyword>
<evidence type="ECO:0000256" key="7">
    <source>
        <dbReference type="ARBA" id="ARBA00022884"/>
    </source>
</evidence>
<evidence type="ECO:0000313" key="10">
    <source>
        <dbReference type="EMBL" id="SVD40084.1"/>
    </source>
</evidence>
<dbReference type="EMBL" id="UINC01148284">
    <property type="protein sequence ID" value="SVD40084.1"/>
    <property type="molecule type" value="Genomic_DNA"/>
</dbReference>
<keyword evidence="6" id="KW-0521">NADP</keyword>
<evidence type="ECO:0000256" key="3">
    <source>
        <dbReference type="ARBA" id="ARBA00022630"/>
    </source>
</evidence>
<dbReference type="Pfam" id="PF01207">
    <property type="entry name" value="Dus"/>
    <property type="match status" value="1"/>
</dbReference>
<dbReference type="CDD" id="cd02801">
    <property type="entry name" value="DUS_like_FMN"/>
    <property type="match status" value="1"/>
</dbReference>
<dbReference type="Gene3D" id="3.20.20.70">
    <property type="entry name" value="Aldolase class I"/>
    <property type="match status" value="1"/>
</dbReference>
<feature type="domain" description="DUS-like FMN-binding" evidence="9">
    <location>
        <begin position="8"/>
        <end position="174"/>
    </location>
</feature>
<dbReference type="InterPro" id="IPR004653">
    <property type="entry name" value="DusA"/>
</dbReference>
<evidence type="ECO:0000259" key="9">
    <source>
        <dbReference type="Pfam" id="PF01207"/>
    </source>
</evidence>
<gene>
    <name evidence="10" type="ORF">METZ01_LOCUS392938</name>
</gene>
<evidence type="ECO:0000256" key="4">
    <source>
        <dbReference type="ARBA" id="ARBA00022643"/>
    </source>
</evidence>
<keyword evidence="2" id="KW-0820">tRNA-binding</keyword>
<dbReference type="PANTHER" id="PTHR42907">
    <property type="entry name" value="FMN-LINKED OXIDOREDUCTASES SUPERFAMILY PROTEIN"/>
    <property type="match status" value="1"/>
</dbReference>
<keyword evidence="7" id="KW-0694">RNA-binding</keyword>
<keyword evidence="3" id="KW-0285">Flavoprotein</keyword>
<dbReference type="SUPFAM" id="SSF51395">
    <property type="entry name" value="FMN-linked oxidoreductases"/>
    <property type="match status" value="1"/>
</dbReference>
<proteinExistence type="predicted"/>
<dbReference type="NCBIfam" id="NF008774">
    <property type="entry name" value="PRK11815.1"/>
    <property type="match status" value="1"/>
</dbReference>
<sequence length="178" mass="19485">MTDHRICVAPMMDRTDRHERYFLRLISRRALLYTEMVTADAVIHGNPERVYKFDPAEHPVALQLGGCEPAALAEAAACGAEMGYDEINLNIGCPSERVRAARFGACLMAEPTLVASCVRAMSDAVTIPVTVKTRTGIDDQDSYEGLSDFVRLVSDSGSRTFIIHARKAILSGISPKQN</sequence>
<dbReference type="PANTHER" id="PTHR42907:SF1">
    <property type="entry name" value="FMN-LINKED OXIDOREDUCTASES SUPERFAMILY PROTEIN"/>
    <property type="match status" value="1"/>
</dbReference>
<dbReference type="GO" id="GO:0017150">
    <property type="term" value="F:tRNA dihydrouridine synthase activity"/>
    <property type="evidence" value="ECO:0007669"/>
    <property type="project" value="InterPro"/>
</dbReference>
<dbReference type="InterPro" id="IPR035587">
    <property type="entry name" value="DUS-like_FMN-bd"/>
</dbReference>
<evidence type="ECO:0000256" key="1">
    <source>
        <dbReference type="ARBA" id="ARBA00001917"/>
    </source>
</evidence>
<feature type="non-terminal residue" evidence="10">
    <location>
        <position position="178"/>
    </location>
</feature>
<evidence type="ECO:0000256" key="5">
    <source>
        <dbReference type="ARBA" id="ARBA00022694"/>
    </source>
</evidence>
<dbReference type="AlphaFoldDB" id="A0A382V0Q9"/>
<dbReference type="PROSITE" id="PS01136">
    <property type="entry name" value="UPF0034"/>
    <property type="match status" value="1"/>
</dbReference>
<evidence type="ECO:0000256" key="2">
    <source>
        <dbReference type="ARBA" id="ARBA00022555"/>
    </source>
</evidence>
<organism evidence="10">
    <name type="scientific">marine metagenome</name>
    <dbReference type="NCBI Taxonomy" id="408172"/>
    <lineage>
        <taxon>unclassified sequences</taxon>
        <taxon>metagenomes</taxon>
        <taxon>ecological metagenomes</taxon>
    </lineage>
</organism>
<dbReference type="GO" id="GO:0000049">
    <property type="term" value="F:tRNA binding"/>
    <property type="evidence" value="ECO:0007669"/>
    <property type="project" value="UniProtKB-KW"/>
</dbReference>
<keyword evidence="5" id="KW-0819">tRNA processing</keyword>
<dbReference type="GO" id="GO:0050660">
    <property type="term" value="F:flavin adenine dinucleotide binding"/>
    <property type="evidence" value="ECO:0007669"/>
    <property type="project" value="InterPro"/>
</dbReference>
<evidence type="ECO:0000256" key="6">
    <source>
        <dbReference type="ARBA" id="ARBA00022857"/>
    </source>
</evidence>
<protein>
    <recommendedName>
        <fullName evidence="9">DUS-like FMN-binding domain-containing protein</fullName>
    </recommendedName>
</protein>
<name>A0A382V0Q9_9ZZZZ</name>
<comment type="cofactor">
    <cofactor evidence="1">
        <name>FMN</name>
        <dbReference type="ChEBI" id="CHEBI:58210"/>
    </cofactor>
</comment>
<dbReference type="InterPro" id="IPR013785">
    <property type="entry name" value="Aldolase_TIM"/>
</dbReference>